<dbReference type="SMART" id="SM00248">
    <property type="entry name" value="ANK"/>
    <property type="match status" value="4"/>
</dbReference>
<keyword evidence="10 14" id="KW-0472">Membrane</keyword>
<evidence type="ECO:0000256" key="1">
    <source>
        <dbReference type="ARBA" id="ARBA00004651"/>
    </source>
</evidence>
<dbReference type="InterPro" id="IPR005821">
    <property type="entry name" value="Ion_trans_dom"/>
</dbReference>
<keyword evidence="8 14" id="KW-1133">Transmembrane helix</keyword>
<evidence type="ECO:0000256" key="14">
    <source>
        <dbReference type="SAM" id="Phobius"/>
    </source>
</evidence>
<dbReference type="Pfam" id="PF12796">
    <property type="entry name" value="Ank_2"/>
    <property type="match status" value="1"/>
</dbReference>
<keyword evidence="9" id="KW-0406">Ion transport</keyword>
<evidence type="ECO:0000256" key="2">
    <source>
        <dbReference type="ARBA" id="ARBA00022448"/>
    </source>
</evidence>
<dbReference type="PROSITE" id="PS50297">
    <property type="entry name" value="ANK_REP_REGION"/>
    <property type="match status" value="2"/>
</dbReference>
<evidence type="ECO:0000256" key="12">
    <source>
        <dbReference type="PROSITE-ProRule" id="PRU00023"/>
    </source>
</evidence>
<accession>A0A1Y2CPS7</accession>
<dbReference type="Proteomes" id="UP000193642">
    <property type="component" value="Unassembled WGS sequence"/>
</dbReference>
<comment type="subcellular location">
    <subcellularLocation>
        <location evidence="1">Cell membrane</location>
        <topology evidence="1">Multi-pass membrane protein</topology>
    </subcellularLocation>
</comment>
<dbReference type="PANTHER" id="PTHR10582">
    <property type="entry name" value="TRANSIENT RECEPTOR POTENTIAL ION CHANNEL PROTEIN"/>
    <property type="match status" value="1"/>
</dbReference>
<dbReference type="InterPro" id="IPR036770">
    <property type="entry name" value="Ankyrin_rpt-contain_sf"/>
</dbReference>
<comment type="caution">
    <text evidence="16">The sequence shown here is derived from an EMBL/GenBank/DDBJ whole genome shotgun (WGS) entry which is preliminary data.</text>
</comment>
<evidence type="ECO:0000256" key="4">
    <source>
        <dbReference type="ARBA" id="ARBA00022568"/>
    </source>
</evidence>
<evidence type="ECO:0000256" key="6">
    <source>
        <dbReference type="ARBA" id="ARBA00022737"/>
    </source>
</evidence>
<keyword evidence="7" id="KW-0106">Calcium</keyword>
<evidence type="ECO:0000256" key="11">
    <source>
        <dbReference type="ARBA" id="ARBA00023303"/>
    </source>
</evidence>
<feature type="repeat" description="ANK" evidence="12">
    <location>
        <begin position="118"/>
        <end position="142"/>
    </location>
</feature>
<feature type="transmembrane region" description="Helical" evidence="14">
    <location>
        <begin position="702"/>
        <end position="723"/>
    </location>
</feature>
<reference evidence="16 17" key="1">
    <citation type="submission" date="2016-07" db="EMBL/GenBank/DDBJ databases">
        <title>Pervasive Adenine N6-methylation of Active Genes in Fungi.</title>
        <authorList>
            <consortium name="DOE Joint Genome Institute"/>
            <person name="Mondo S.J."/>
            <person name="Dannebaum R.O."/>
            <person name="Kuo R.C."/>
            <person name="Labutti K."/>
            <person name="Haridas S."/>
            <person name="Kuo A."/>
            <person name="Salamov A."/>
            <person name="Ahrendt S.R."/>
            <person name="Lipzen A."/>
            <person name="Sullivan W."/>
            <person name="Andreopoulos W.B."/>
            <person name="Clum A."/>
            <person name="Lindquist E."/>
            <person name="Daum C."/>
            <person name="Ramamoorthy G.K."/>
            <person name="Gryganskyi A."/>
            <person name="Culley D."/>
            <person name="Magnuson J.K."/>
            <person name="James T.Y."/>
            <person name="O'Malley M.A."/>
            <person name="Stajich J.E."/>
            <person name="Spatafora J.W."/>
            <person name="Visel A."/>
            <person name="Grigoriev I.V."/>
        </authorList>
    </citation>
    <scope>NUCLEOTIDE SEQUENCE [LARGE SCALE GENOMIC DNA]</scope>
    <source>
        <strain evidence="16 17">JEL800</strain>
    </source>
</reference>
<dbReference type="Pfam" id="PF00520">
    <property type="entry name" value="Ion_trans"/>
    <property type="match status" value="1"/>
</dbReference>
<keyword evidence="17" id="KW-1185">Reference proteome</keyword>
<feature type="transmembrane region" description="Helical" evidence="14">
    <location>
        <begin position="619"/>
        <end position="639"/>
    </location>
</feature>
<protein>
    <submittedName>
        <fullName evidence="16">Ankyrin</fullName>
    </submittedName>
</protein>
<feature type="domain" description="Ion transport" evidence="15">
    <location>
        <begin position="508"/>
        <end position="735"/>
    </location>
</feature>
<organism evidence="16 17">
    <name type="scientific">Rhizoclosmatium globosum</name>
    <dbReference type="NCBI Taxonomy" id="329046"/>
    <lineage>
        <taxon>Eukaryota</taxon>
        <taxon>Fungi</taxon>
        <taxon>Fungi incertae sedis</taxon>
        <taxon>Chytridiomycota</taxon>
        <taxon>Chytridiomycota incertae sedis</taxon>
        <taxon>Chytridiomycetes</taxon>
        <taxon>Chytridiales</taxon>
        <taxon>Chytriomycetaceae</taxon>
        <taxon>Rhizoclosmatium</taxon>
    </lineage>
</organism>
<dbReference type="SUPFAM" id="SSF48403">
    <property type="entry name" value="Ankyrin repeat"/>
    <property type="match status" value="1"/>
</dbReference>
<keyword evidence="2" id="KW-0813">Transport</keyword>
<feature type="region of interest" description="Disordered" evidence="13">
    <location>
        <begin position="830"/>
        <end position="864"/>
    </location>
</feature>
<keyword evidence="3" id="KW-1003">Cell membrane</keyword>
<evidence type="ECO:0000256" key="13">
    <source>
        <dbReference type="SAM" id="MobiDB-lite"/>
    </source>
</evidence>
<dbReference type="STRING" id="329046.A0A1Y2CPS7"/>
<keyword evidence="12" id="KW-0040">ANK repeat</keyword>
<dbReference type="InterPro" id="IPR002110">
    <property type="entry name" value="Ankyrin_rpt"/>
</dbReference>
<keyword evidence="11" id="KW-0407">Ion channel</keyword>
<keyword evidence="6" id="KW-0677">Repeat</keyword>
<evidence type="ECO:0000256" key="9">
    <source>
        <dbReference type="ARBA" id="ARBA00023065"/>
    </source>
</evidence>
<keyword evidence="5 14" id="KW-0812">Transmembrane</keyword>
<dbReference type="GO" id="GO:0005886">
    <property type="term" value="C:plasma membrane"/>
    <property type="evidence" value="ECO:0007669"/>
    <property type="project" value="UniProtKB-SubCell"/>
</dbReference>
<feature type="repeat" description="ANK" evidence="12">
    <location>
        <begin position="173"/>
        <end position="207"/>
    </location>
</feature>
<evidence type="ECO:0000256" key="8">
    <source>
        <dbReference type="ARBA" id="ARBA00022989"/>
    </source>
</evidence>
<feature type="region of interest" description="Disordered" evidence="13">
    <location>
        <begin position="793"/>
        <end position="812"/>
    </location>
</feature>
<feature type="compositionally biased region" description="Polar residues" evidence="13">
    <location>
        <begin position="841"/>
        <end position="861"/>
    </location>
</feature>
<dbReference type="OrthoDB" id="2139308at2759"/>
<dbReference type="GO" id="GO:0098703">
    <property type="term" value="P:calcium ion import across plasma membrane"/>
    <property type="evidence" value="ECO:0007669"/>
    <property type="project" value="TreeGrafter"/>
</dbReference>
<keyword evidence="4" id="KW-0109">Calcium transport</keyword>
<proteinExistence type="predicted"/>
<dbReference type="Pfam" id="PF00023">
    <property type="entry name" value="Ank"/>
    <property type="match status" value="1"/>
</dbReference>
<dbReference type="PANTHER" id="PTHR10582:SF2">
    <property type="entry name" value="INACTIVE"/>
    <property type="match status" value="1"/>
</dbReference>
<dbReference type="InterPro" id="IPR024862">
    <property type="entry name" value="TRPV"/>
</dbReference>
<feature type="transmembrane region" description="Helical" evidence="14">
    <location>
        <begin position="514"/>
        <end position="535"/>
    </location>
</feature>
<gene>
    <name evidence="16" type="ORF">BCR33DRAFT_847659</name>
</gene>
<evidence type="ECO:0000313" key="16">
    <source>
        <dbReference type="EMBL" id="ORY48967.1"/>
    </source>
</evidence>
<dbReference type="AlphaFoldDB" id="A0A1Y2CPS7"/>
<evidence type="ECO:0000259" key="15">
    <source>
        <dbReference type="Pfam" id="PF00520"/>
    </source>
</evidence>
<evidence type="ECO:0000256" key="3">
    <source>
        <dbReference type="ARBA" id="ARBA00022475"/>
    </source>
</evidence>
<dbReference type="GO" id="GO:0005262">
    <property type="term" value="F:calcium channel activity"/>
    <property type="evidence" value="ECO:0007669"/>
    <property type="project" value="TreeGrafter"/>
</dbReference>
<evidence type="ECO:0000256" key="5">
    <source>
        <dbReference type="ARBA" id="ARBA00022692"/>
    </source>
</evidence>
<evidence type="ECO:0000256" key="10">
    <source>
        <dbReference type="ARBA" id="ARBA00023136"/>
    </source>
</evidence>
<sequence>MNLDRHLGVAVNALLWRGATKEESVSPDVLYDVLAATPTSIWSAVSEHKSARGVAAFVKSEKRRRLDEWLIRNYDSNRDNGSVTAALAKVTASRAATAAFCREARAVEDAIWTERGPEGETILHYALIQKNTDLLQYLLSEGPYSPNNPENTLKPFDRLHLLINTVYEKHAYWGESPAHLAVVVFGDDTTILKLLIQKGADVFLPRARGTFFDRDERIGSFYMGETVLAFAAVMGHHKIVDYLIHTVGIDPNTKDYNENNVLHVLAWYGYVSNARGIDVPKALDQFSSVDAMEAQLPEVVASSDALLAMQQLDKAEDESVVSIKEIKVGHIYHQLESGIRPKKFGEAAPTIKIEENQYHPHRVDDTQSNLDKMTPLLVAVHRSQANMVEAILNYKSRTIWTYGSARRTRVCLSEIDTYNDSTIMNHSDGALAMAIRNQNIDILNIPVFKALLRAKWILYAQRIFTFRFYANLLYMFIFSVALALLPNGVNYMDPNANNDERLYNYKFPDTPESVFRLVCEVFLLFSNLYMLYELLTQARLLKRKVFTGFSRNHTLLKYLNLVIFLVIVVFRVARWNAVETVGMTLYAVVGWLQMLYYFRGFRELGPLTTVFTTIVNKNVTQFLMILSIVLAGFGSALWLQMAPFGALNAAAPSYNSTTIGTLANSDDTDWKSLLPGGLIWGLRLFFSQGSYDDFRNATSVNFAIILFMCFFFAVNIILINVFIGMVNSTFQKVLQAAEDRYYFSWASLIIEIDELLLAKHAIKAESARERGERVNPPLTRIGIPRLTKVVNERVEEEKKRHNSQKLSRHLSQRGSFTNPLEGLIRRIQTTNAVEPERDQSQKSNRQGSNNDGVPNRNNSTLMERKKDGSVSGYYDYDLYLQFNGNDATPKHIVASLDQNSPLSEIGRENISTKKVKRVFEVQTRRTKKSSTFKTS</sequence>
<dbReference type="EMBL" id="MCGO01000010">
    <property type="protein sequence ID" value="ORY48967.1"/>
    <property type="molecule type" value="Genomic_DNA"/>
</dbReference>
<name>A0A1Y2CPS7_9FUNG</name>
<dbReference type="Gene3D" id="1.25.40.20">
    <property type="entry name" value="Ankyrin repeat-containing domain"/>
    <property type="match status" value="1"/>
</dbReference>
<feature type="transmembrane region" description="Helical" evidence="14">
    <location>
        <begin position="468"/>
        <end position="485"/>
    </location>
</feature>
<feature type="transmembrane region" description="Helical" evidence="14">
    <location>
        <begin position="580"/>
        <end position="598"/>
    </location>
</feature>
<evidence type="ECO:0000313" key="17">
    <source>
        <dbReference type="Proteomes" id="UP000193642"/>
    </source>
</evidence>
<feature type="compositionally biased region" description="Basic residues" evidence="13">
    <location>
        <begin position="800"/>
        <end position="811"/>
    </location>
</feature>
<feature type="transmembrane region" description="Helical" evidence="14">
    <location>
        <begin position="555"/>
        <end position="574"/>
    </location>
</feature>
<dbReference type="PROSITE" id="PS50088">
    <property type="entry name" value="ANK_REPEAT"/>
    <property type="match status" value="2"/>
</dbReference>
<evidence type="ECO:0000256" key="7">
    <source>
        <dbReference type="ARBA" id="ARBA00022837"/>
    </source>
</evidence>